<feature type="compositionally biased region" description="Polar residues" evidence="1">
    <location>
        <begin position="324"/>
        <end position="341"/>
    </location>
</feature>
<dbReference type="InterPro" id="IPR046341">
    <property type="entry name" value="SET_dom_sf"/>
</dbReference>
<protein>
    <recommendedName>
        <fullName evidence="4">SET domain-containing protein</fullName>
    </recommendedName>
</protein>
<dbReference type="CDD" id="cd10527">
    <property type="entry name" value="SET_LSMT"/>
    <property type="match status" value="1"/>
</dbReference>
<name>A0ABR0EZ47_ZASCE</name>
<dbReference type="PANTHER" id="PTHR13271">
    <property type="entry name" value="UNCHARACTERIZED PUTATIVE METHYLTRANSFERASE"/>
    <property type="match status" value="1"/>
</dbReference>
<organism evidence="2 3">
    <name type="scientific">Zasmidium cellare</name>
    <name type="common">Wine cellar mold</name>
    <name type="synonym">Racodium cellare</name>
    <dbReference type="NCBI Taxonomy" id="395010"/>
    <lineage>
        <taxon>Eukaryota</taxon>
        <taxon>Fungi</taxon>
        <taxon>Dikarya</taxon>
        <taxon>Ascomycota</taxon>
        <taxon>Pezizomycotina</taxon>
        <taxon>Dothideomycetes</taxon>
        <taxon>Dothideomycetidae</taxon>
        <taxon>Mycosphaerellales</taxon>
        <taxon>Mycosphaerellaceae</taxon>
        <taxon>Zasmidium</taxon>
    </lineage>
</organism>
<sequence length="509" mass="57882">MLIQTGKAEGWLHLDVDSVKTWATTSGIKFSNASPKVIPGRGIGLVTDRSLSTRERGKPWEILAVAEDLVLSVEAVKKHALFDKDFREVYDGLGDFGKTPRGAILSFLLFQASISCPHLHERFGVRSPFTDYVKTLPCELLPTFWTPAELQLLVGTTLAPAVSSKLKSLRREYDLLCERAANTRWFQIVESILDFDDWLQVDAMFRSRALDFYGSCMIPGMDLASHAAGERTNAFYDRADGQYYLWLLEDKELQEGEEITITYGDEKGACEMLFSYGFLEEHMEKAETLFLSLSIPEDDPSRAAKMKVAECAPGFKIIDVSEQEQPNLQEESRTNANQTGDASAEPEHSGEIDWKGDFVWLLCITEEDGLRFKIARTIDGEEELQATFHDHELKAGAADLRRLLSQTPLWPVYRLRAIVLLQQRVFDQLQVLFQSQEDLQETPHGEGTEVREAPYQQAMKLRRLEFELLEKAYEDFERQKVELAESPVVQQYLANMNEEQQPGPEEDFS</sequence>
<dbReference type="SUPFAM" id="SSF82199">
    <property type="entry name" value="SET domain"/>
    <property type="match status" value="1"/>
</dbReference>
<gene>
    <name evidence="2" type="ORF">PRZ48_000555</name>
</gene>
<evidence type="ECO:0000313" key="2">
    <source>
        <dbReference type="EMBL" id="KAK4506822.1"/>
    </source>
</evidence>
<evidence type="ECO:0000256" key="1">
    <source>
        <dbReference type="SAM" id="MobiDB-lite"/>
    </source>
</evidence>
<feature type="region of interest" description="Disordered" evidence="1">
    <location>
        <begin position="324"/>
        <end position="350"/>
    </location>
</feature>
<evidence type="ECO:0000313" key="3">
    <source>
        <dbReference type="Proteomes" id="UP001305779"/>
    </source>
</evidence>
<keyword evidence="3" id="KW-1185">Reference proteome</keyword>
<evidence type="ECO:0008006" key="4">
    <source>
        <dbReference type="Google" id="ProtNLM"/>
    </source>
</evidence>
<accession>A0ABR0EZ47</accession>
<reference evidence="2 3" key="1">
    <citation type="journal article" date="2023" name="G3 (Bethesda)">
        <title>A chromosome-level genome assembly of Zasmidium syzygii isolated from banana leaves.</title>
        <authorList>
            <person name="van Westerhoven A.C."/>
            <person name="Mehrabi R."/>
            <person name="Talebi R."/>
            <person name="Steentjes M.B.F."/>
            <person name="Corcolon B."/>
            <person name="Chong P.A."/>
            <person name="Kema G.H.J."/>
            <person name="Seidl M.F."/>
        </authorList>
    </citation>
    <scope>NUCLEOTIDE SEQUENCE [LARGE SCALE GENOMIC DNA]</scope>
    <source>
        <strain evidence="2 3">P124</strain>
    </source>
</reference>
<dbReference type="InterPro" id="IPR050600">
    <property type="entry name" value="SETD3_SETD6_MTase"/>
</dbReference>
<dbReference type="Gene3D" id="3.90.1410.10">
    <property type="entry name" value="set domain protein methyltransferase, domain 1"/>
    <property type="match status" value="1"/>
</dbReference>
<proteinExistence type="predicted"/>
<comment type="caution">
    <text evidence="2">The sequence shown here is derived from an EMBL/GenBank/DDBJ whole genome shotgun (WGS) entry which is preliminary data.</text>
</comment>
<dbReference type="EMBL" id="JAXOVC010000001">
    <property type="protein sequence ID" value="KAK4506822.1"/>
    <property type="molecule type" value="Genomic_DNA"/>
</dbReference>
<dbReference type="Proteomes" id="UP001305779">
    <property type="component" value="Unassembled WGS sequence"/>
</dbReference>
<dbReference type="PANTHER" id="PTHR13271:SF76">
    <property type="entry name" value="SET DOMAIN-CONTAINING PROTEIN 8"/>
    <property type="match status" value="1"/>
</dbReference>